<sequence>MEPMRPVDYTEHPNAAFEKRKQRRWRMFFGMLVLSQLIVLTIFGAEFWWVVLVCAAVFGLYELLWSVLDRAKSYES</sequence>
<keyword evidence="1" id="KW-1133">Transmembrane helix</keyword>
<evidence type="ECO:0000313" key="3">
    <source>
        <dbReference type="Proteomes" id="UP001185899"/>
    </source>
</evidence>
<evidence type="ECO:0000256" key="1">
    <source>
        <dbReference type="SAM" id="Phobius"/>
    </source>
</evidence>
<evidence type="ECO:0000313" key="2">
    <source>
        <dbReference type="EMBL" id="MDV6232257.1"/>
    </source>
</evidence>
<protein>
    <recommendedName>
        <fullName evidence="4">Transmembrane protein</fullName>
    </recommendedName>
</protein>
<organism evidence="2 3">
    <name type="scientific">Rhodococcus cercidiphylli</name>
    <dbReference type="NCBI Taxonomy" id="489916"/>
    <lineage>
        <taxon>Bacteria</taxon>
        <taxon>Bacillati</taxon>
        <taxon>Actinomycetota</taxon>
        <taxon>Actinomycetes</taxon>
        <taxon>Mycobacteriales</taxon>
        <taxon>Nocardiaceae</taxon>
        <taxon>Rhodococcus</taxon>
    </lineage>
</organism>
<keyword evidence="1" id="KW-0812">Transmembrane</keyword>
<dbReference type="RefSeq" id="WP_317548976.1">
    <property type="nucleotide sequence ID" value="NZ_JAWLKE010000006.1"/>
</dbReference>
<name>A0ABU4B180_9NOCA</name>
<feature type="transmembrane region" description="Helical" evidence="1">
    <location>
        <begin position="49"/>
        <end position="68"/>
    </location>
</feature>
<keyword evidence="1" id="KW-0472">Membrane</keyword>
<gene>
    <name evidence="2" type="ORF">R3P95_17030</name>
</gene>
<accession>A0ABU4B180</accession>
<evidence type="ECO:0008006" key="4">
    <source>
        <dbReference type="Google" id="ProtNLM"/>
    </source>
</evidence>
<comment type="caution">
    <text evidence="2">The sequence shown here is derived from an EMBL/GenBank/DDBJ whole genome shotgun (WGS) entry which is preliminary data.</text>
</comment>
<feature type="transmembrane region" description="Helical" evidence="1">
    <location>
        <begin position="25"/>
        <end position="43"/>
    </location>
</feature>
<reference evidence="2 3" key="1">
    <citation type="submission" date="2023-10" db="EMBL/GenBank/DDBJ databases">
        <title>Development of a sustainable strategy for remediation of hydrocarbon-contaminated territories based on the waste exchange concept.</title>
        <authorList>
            <person name="Krivoruchko A."/>
        </authorList>
    </citation>
    <scope>NUCLEOTIDE SEQUENCE [LARGE SCALE GENOMIC DNA]</scope>
    <source>
        <strain evidence="2 3">IEGM 1322</strain>
    </source>
</reference>
<dbReference type="EMBL" id="JAWLKE010000006">
    <property type="protein sequence ID" value="MDV6232257.1"/>
    <property type="molecule type" value="Genomic_DNA"/>
</dbReference>
<dbReference type="Proteomes" id="UP001185899">
    <property type="component" value="Unassembled WGS sequence"/>
</dbReference>
<proteinExistence type="predicted"/>
<keyword evidence="3" id="KW-1185">Reference proteome</keyword>